<evidence type="ECO:0000256" key="5">
    <source>
        <dbReference type="ARBA" id="ARBA00022519"/>
    </source>
</evidence>
<evidence type="ECO:0000256" key="14">
    <source>
        <dbReference type="PROSITE-ProRule" id="PRU00110"/>
    </source>
</evidence>
<dbReference type="SUPFAM" id="SSF47226">
    <property type="entry name" value="Histidine-containing phosphotransfer domain, HPT domain"/>
    <property type="match status" value="1"/>
</dbReference>
<accession>A0A1F6GPB1</accession>
<name>A0A1F6GPB1_9PROT</name>
<feature type="domain" description="Histidine kinase" evidence="16">
    <location>
        <begin position="415"/>
        <end position="633"/>
    </location>
</feature>
<dbReference type="EC" id="2.7.13.3" evidence="3"/>
<keyword evidence="4" id="KW-1003">Cell membrane</keyword>
<dbReference type="PROSITE" id="PS50112">
    <property type="entry name" value="PAS"/>
    <property type="match status" value="1"/>
</dbReference>
<evidence type="ECO:0000259" key="19">
    <source>
        <dbReference type="PROSITE" id="PS50113"/>
    </source>
</evidence>
<dbReference type="Pfam" id="PF00512">
    <property type="entry name" value="HisKA"/>
    <property type="match status" value="1"/>
</dbReference>
<evidence type="ECO:0000259" key="20">
    <source>
        <dbReference type="PROSITE" id="PS50894"/>
    </source>
</evidence>
<evidence type="ECO:0000256" key="8">
    <source>
        <dbReference type="ARBA" id="ARBA00022692"/>
    </source>
</evidence>
<evidence type="ECO:0000256" key="12">
    <source>
        <dbReference type="ARBA" id="ARBA00023012"/>
    </source>
</evidence>
<dbReference type="Gene3D" id="3.30.565.10">
    <property type="entry name" value="Histidine kinase-like ATPase, C-terminal domain"/>
    <property type="match status" value="1"/>
</dbReference>
<evidence type="ECO:0000256" key="15">
    <source>
        <dbReference type="PROSITE-ProRule" id="PRU00169"/>
    </source>
</evidence>
<dbReference type="Pfam" id="PF00072">
    <property type="entry name" value="Response_reg"/>
    <property type="match status" value="1"/>
</dbReference>
<evidence type="ECO:0000256" key="1">
    <source>
        <dbReference type="ARBA" id="ARBA00000085"/>
    </source>
</evidence>
<dbReference type="AlphaFoldDB" id="A0A1F6GPB1"/>
<dbReference type="InterPro" id="IPR004358">
    <property type="entry name" value="Sig_transdc_His_kin-like_C"/>
</dbReference>
<evidence type="ECO:0000256" key="13">
    <source>
        <dbReference type="ARBA" id="ARBA00023136"/>
    </source>
</evidence>
<dbReference type="InterPro" id="IPR035965">
    <property type="entry name" value="PAS-like_dom_sf"/>
</dbReference>
<feature type="domain" description="Response regulatory" evidence="17">
    <location>
        <begin position="776"/>
        <end position="891"/>
    </location>
</feature>
<gene>
    <name evidence="21" type="ORF">A2557_01385</name>
</gene>
<dbReference type="InterPro" id="IPR005467">
    <property type="entry name" value="His_kinase_dom"/>
</dbReference>
<dbReference type="PROSITE" id="PS50894">
    <property type="entry name" value="HPT"/>
    <property type="match status" value="1"/>
</dbReference>
<dbReference type="InterPro" id="IPR008207">
    <property type="entry name" value="Sig_transdc_His_kin_Hpt_dom"/>
</dbReference>
<evidence type="ECO:0000256" key="9">
    <source>
        <dbReference type="ARBA" id="ARBA00022777"/>
    </source>
</evidence>
<keyword evidence="13" id="KW-0472">Membrane</keyword>
<dbReference type="PANTHER" id="PTHR43047:SF64">
    <property type="entry name" value="HISTIDINE KINASE CONTAINING CHEY-HOMOLOGOUS RECEIVER DOMAIN AND PAS DOMAIN-RELATED"/>
    <property type="match status" value="1"/>
</dbReference>
<dbReference type="CDD" id="cd00082">
    <property type="entry name" value="HisKA"/>
    <property type="match status" value="1"/>
</dbReference>
<dbReference type="InterPro" id="IPR011006">
    <property type="entry name" value="CheY-like_superfamily"/>
</dbReference>
<evidence type="ECO:0000259" key="17">
    <source>
        <dbReference type="PROSITE" id="PS50110"/>
    </source>
</evidence>
<proteinExistence type="predicted"/>
<dbReference type="CDD" id="cd16922">
    <property type="entry name" value="HATPase_EvgS-ArcB-TorS-like"/>
    <property type="match status" value="1"/>
</dbReference>
<dbReference type="EMBL" id="MFNF01000051">
    <property type="protein sequence ID" value="OGH00007.1"/>
    <property type="molecule type" value="Genomic_DNA"/>
</dbReference>
<sequence length="1044" mass="116011">MNTEANTKESRSQNEAGTTWKLLVLDQDVQVHQALVERLAGVVCAGQKCEVSFAQTLLQAKLLLPTQTDLAILLVGNLLDPVESVKELVSFLRDTLKNQWTRVIFACGREGSSEYEKLDADFSLQGQIDHDSLFSPKFLEVVTGALQSYQEVLSVLAFSNRGPYHRNYFVQDAVAIFKWRNEPGWPVEYASLNVQNLLGYTEAEFVGGQVVYSSLIVEEDLERVSREVASHSAAAVTHFEQEYRVRRKDGQTIWVYDYTSKQTNEAGQVTHFIGYVFDITANKNGTFTKESSSLSLQLDLNQRITQISPALAPQLGGGEVVVLGQSFDRWLGPKEANSFSNFVSIASISGLPQRFELEYGAEGGKKKGLCFLAPTLDPTHQEPGFALLIEDLDTQNAKEEALKLELTKERAFIASASHELRTPLSGILGYAELLKDVRGLDPEQQGFMENIVTNSKHLLTLVNDILDLSKIESNQLALNLQEVVFSDLFTSSGVMISSRIEEGVKLVVSAPDLEHYVVCDPVRIKQIFLNLLSNAAKFTKQGMIKLHMASYVPIDESLFSVRIQVEDTGAGIPKVRQAELFQPFKQVHAESIGGTGLGLYLSRQIARLMDGDITLTSEPGKGTVFTVELVLTKGRIKGDEFAFSGRRVLVLGDYPTLSEQQKEKLLLTGAEIRFIDCVDPKYNDRIRDILAFDRVDVAILDLDVLKAKSIYYGGAIRETYPGASLIGLKQKSNKIFCDILDQHLFKPFSYYQLACALDEEFKRFKPLFRVDYSELKVLIAEDVETNRLLFAQMFQRFFNMVPKFVANGQEALEIMGQETFDLVFMDVEMPLLNGIEATIEIRKFDRTTPIIALTGNVFAEDIQETKEAGMSGFLSKPIQKEELEKVLLSLFVEPAPGGGGKEKERVKASGGLTKPPGTPAVVLALADEPEESGPSKLALVKKTIQAELAMVSDDAATVADIVETAVQEIGETYLEAKKQFAALDYTGLGKSLHKLKGILLNMHIEPYGSMVRELETLVKTPEEDRTQTNQQVELFLSAFAELQE</sequence>
<dbReference type="SUPFAM" id="SSF52172">
    <property type="entry name" value="CheY-like"/>
    <property type="match status" value="1"/>
</dbReference>
<evidence type="ECO:0000256" key="6">
    <source>
        <dbReference type="ARBA" id="ARBA00022553"/>
    </source>
</evidence>
<keyword evidence="11" id="KW-1133">Transmembrane helix</keyword>
<keyword evidence="6 15" id="KW-0597">Phosphoprotein</keyword>
<keyword evidence="5" id="KW-0997">Cell inner membrane</keyword>
<feature type="domain" description="PAS" evidence="18">
    <location>
        <begin position="181"/>
        <end position="228"/>
    </location>
</feature>
<dbReference type="SUPFAM" id="SSF55874">
    <property type="entry name" value="ATPase domain of HSP90 chaperone/DNA topoisomerase II/histidine kinase"/>
    <property type="match status" value="1"/>
</dbReference>
<dbReference type="InterPro" id="IPR036641">
    <property type="entry name" value="HPT_dom_sf"/>
</dbReference>
<dbReference type="SUPFAM" id="SSF55785">
    <property type="entry name" value="PYP-like sensor domain (PAS domain)"/>
    <property type="match status" value="1"/>
</dbReference>
<keyword evidence="9" id="KW-0418">Kinase</keyword>
<dbReference type="SMART" id="SM00091">
    <property type="entry name" value="PAS"/>
    <property type="match status" value="2"/>
</dbReference>
<feature type="modified residue" description="Phosphohistidine" evidence="14">
    <location>
        <position position="993"/>
    </location>
</feature>
<keyword evidence="8" id="KW-0812">Transmembrane</keyword>
<dbReference type="SMART" id="SM00086">
    <property type="entry name" value="PAC"/>
    <property type="match status" value="1"/>
</dbReference>
<evidence type="ECO:0000313" key="21">
    <source>
        <dbReference type="EMBL" id="OGH00007.1"/>
    </source>
</evidence>
<dbReference type="SUPFAM" id="SSF47384">
    <property type="entry name" value="Homodimeric domain of signal transducing histidine kinase"/>
    <property type="match status" value="1"/>
</dbReference>
<evidence type="ECO:0000256" key="7">
    <source>
        <dbReference type="ARBA" id="ARBA00022679"/>
    </source>
</evidence>
<dbReference type="GO" id="GO:0005886">
    <property type="term" value="C:plasma membrane"/>
    <property type="evidence" value="ECO:0007669"/>
    <property type="project" value="UniProtKB-SubCell"/>
</dbReference>
<evidence type="ECO:0000259" key="16">
    <source>
        <dbReference type="PROSITE" id="PS50109"/>
    </source>
</evidence>
<dbReference type="Gene3D" id="1.10.287.130">
    <property type="match status" value="1"/>
</dbReference>
<dbReference type="GO" id="GO:0000155">
    <property type="term" value="F:phosphorelay sensor kinase activity"/>
    <property type="evidence" value="ECO:0007669"/>
    <property type="project" value="InterPro"/>
</dbReference>
<dbReference type="InterPro" id="IPR003661">
    <property type="entry name" value="HisK_dim/P_dom"/>
</dbReference>
<evidence type="ECO:0000256" key="10">
    <source>
        <dbReference type="ARBA" id="ARBA00022840"/>
    </source>
</evidence>
<organism evidence="21 22">
    <name type="scientific">Candidatus Lambdaproteobacteria bacterium RIFOXYD2_FULL_56_26</name>
    <dbReference type="NCBI Taxonomy" id="1817773"/>
    <lineage>
        <taxon>Bacteria</taxon>
        <taxon>Pseudomonadati</taxon>
        <taxon>Pseudomonadota</taxon>
        <taxon>Candidatus Lambdaproteobacteria</taxon>
    </lineage>
</organism>
<dbReference type="InterPro" id="IPR001610">
    <property type="entry name" value="PAC"/>
</dbReference>
<dbReference type="CDD" id="cd17546">
    <property type="entry name" value="REC_hyHK_CKI1_RcsC-like"/>
    <property type="match status" value="1"/>
</dbReference>
<dbReference type="Gene3D" id="3.30.450.20">
    <property type="entry name" value="PAS domain"/>
    <property type="match status" value="1"/>
</dbReference>
<dbReference type="PROSITE" id="PS50110">
    <property type="entry name" value="RESPONSE_REGULATORY"/>
    <property type="match status" value="1"/>
</dbReference>
<feature type="modified residue" description="4-aspartylphosphate" evidence="15">
    <location>
        <position position="826"/>
    </location>
</feature>
<dbReference type="InterPro" id="IPR036890">
    <property type="entry name" value="HATPase_C_sf"/>
</dbReference>
<dbReference type="SMART" id="SM00388">
    <property type="entry name" value="HisKA"/>
    <property type="match status" value="1"/>
</dbReference>
<keyword evidence="12" id="KW-0902">Two-component regulatory system</keyword>
<evidence type="ECO:0000256" key="2">
    <source>
        <dbReference type="ARBA" id="ARBA00004429"/>
    </source>
</evidence>
<comment type="caution">
    <text evidence="21">The sequence shown here is derived from an EMBL/GenBank/DDBJ whole genome shotgun (WGS) entry which is preliminary data.</text>
</comment>
<reference evidence="21 22" key="1">
    <citation type="journal article" date="2016" name="Nat. Commun.">
        <title>Thousands of microbial genomes shed light on interconnected biogeochemical processes in an aquifer system.</title>
        <authorList>
            <person name="Anantharaman K."/>
            <person name="Brown C.T."/>
            <person name="Hug L.A."/>
            <person name="Sharon I."/>
            <person name="Castelle C.J."/>
            <person name="Probst A.J."/>
            <person name="Thomas B.C."/>
            <person name="Singh A."/>
            <person name="Wilkins M.J."/>
            <person name="Karaoz U."/>
            <person name="Brodie E.L."/>
            <person name="Williams K.H."/>
            <person name="Hubbard S.S."/>
            <person name="Banfield J.F."/>
        </authorList>
    </citation>
    <scope>NUCLEOTIDE SEQUENCE [LARGE SCALE GENOMIC DNA]</scope>
</reference>
<evidence type="ECO:0000313" key="22">
    <source>
        <dbReference type="Proteomes" id="UP000177583"/>
    </source>
</evidence>
<dbReference type="PANTHER" id="PTHR43047">
    <property type="entry name" value="TWO-COMPONENT HISTIDINE PROTEIN KINASE"/>
    <property type="match status" value="1"/>
</dbReference>
<keyword evidence="10" id="KW-0067">ATP-binding</keyword>
<dbReference type="InterPro" id="IPR000700">
    <property type="entry name" value="PAS-assoc_C"/>
</dbReference>
<evidence type="ECO:0000256" key="4">
    <source>
        <dbReference type="ARBA" id="ARBA00022475"/>
    </source>
</evidence>
<dbReference type="PROSITE" id="PS50109">
    <property type="entry name" value="HIS_KIN"/>
    <property type="match status" value="1"/>
</dbReference>
<dbReference type="CDD" id="cd00130">
    <property type="entry name" value="PAS"/>
    <property type="match status" value="1"/>
</dbReference>
<evidence type="ECO:0000256" key="11">
    <source>
        <dbReference type="ARBA" id="ARBA00022989"/>
    </source>
</evidence>
<dbReference type="PRINTS" id="PR00344">
    <property type="entry name" value="BCTRLSENSOR"/>
</dbReference>
<dbReference type="InterPro" id="IPR001789">
    <property type="entry name" value="Sig_transdc_resp-reg_receiver"/>
</dbReference>
<dbReference type="InterPro" id="IPR000014">
    <property type="entry name" value="PAS"/>
</dbReference>
<dbReference type="InterPro" id="IPR036097">
    <property type="entry name" value="HisK_dim/P_sf"/>
</dbReference>
<comment type="subcellular location">
    <subcellularLocation>
        <location evidence="2">Cell inner membrane</location>
        <topology evidence="2">Multi-pass membrane protein</topology>
    </subcellularLocation>
</comment>
<dbReference type="Pfam" id="PF02518">
    <property type="entry name" value="HATPase_c"/>
    <property type="match status" value="1"/>
</dbReference>
<dbReference type="NCBIfam" id="TIGR00229">
    <property type="entry name" value="sensory_box"/>
    <property type="match status" value="1"/>
</dbReference>
<dbReference type="InterPro" id="IPR003594">
    <property type="entry name" value="HATPase_dom"/>
</dbReference>
<dbReference type="Pfam" id="PF08447">
    <property type="entry name" value="PAS_3"/>
    <property type="match status" value="1"/>
</dbReference>
<dbReference type="SMART" id="SM00387">
    <property type="entry name" value="HATPase_c"/>
    <property type="match status" value="1"/>
</dbReference>
<dbReference type="InterPro" id="IPR013655">
    <property type="entry name" value="PAS_fold_3"/>
</dbReference>
<evidence type="ECO:0000259" key="18">
    <source>
        <dbReference type="PROSITE" id="PS50112"/>
    </source>
</evidence>
<comment type="catalytic activity">
    <reaction evidence="1">
        <text>ATP + protein L-histidine = ADP + protein N-phospho-L-histidine.</text>
        <dbReference type="EC" id="2.7.13.3"/>
    </reaction>
</comment>
<keyword evidence="10" id="KW-0547">Nucleotide-binding</keyword>
<evidence type="ECO:0000256" key="3">
    <source>
        <dbReference type="ARBA" id="ARBA00012438"/>
    </source>
</evidence>
<dbReference type="SMART" id="SM00448">
    <property type="entry name" value="REC"/>
    <property type="match status" value="1"/>
</dbReference>
<dbReference type="FunFam" id="1.10.287.130:FF:000001">
    <property type="entry name" value="Two-component sensor histidine kinase"/>
    <property type="match status" value="1"/>
</dbReference>
<feature type="domain" description="HPt" evidence="20">
    <location>
        <begin position="954"/>
        <end position="1044"/>
    </location>
</feature>
<protein>
    <recommendedName>
        <fullName evidence="3">histidine kinase</fullName>
        <ecNumber evidence="3">2.7.13.3</ecNumber>
    </recommendedName>
</protein>
<dbReference type="Proteomes" id="UP000177583">
    <property type="component" value="Unassembled WGS sequence"/>
</dbReference>
<feature type="domain" description="PAC" evidence="19">
    <location>
        <begin position="239"/>
        <end position="291"/>
    </location>
</feature>
<keyword evidence="7" id="KW-0808">Transferase</keyword>
<dbReference type="Gene3D" id="1.20.120.160">
    <property type="entry name" value="HPT domain"/>
    <property type="match status" value="1"/>
</dbReference>
<dbReference type="Gene3D" id="3.40.50.2300">
    <property type="match status" value="1"/>
</dbReference>
<dbReference type="PROSITE" id="PS50113">
    <property type="entry name" value="PAC"/>
    <property type="match status" value="1"/>
</dbReference>